<gene>
    <name evidence="1" type="ORF">L6E24_06305</name>
</gene>
<evidence type="ECO:0000313" key="1">
    <source>
        <dbReference type="EMBL" id="UUX93722.1"/>
    </source>
</evidence>
<sequence length="52" mass="5955">MHSRNTLRVSPEVIEGLDPIDRRICEVLIRLGEIEVVGIEEEHSNFERGCAH</sequence>
<evidence type="ECO:0000313" key="2">
    <source>
        <dbReference type="Proteomes" id="UP001060368"/>
    </source>
</evidence>
<proteinExistence type="predicted"/>
<dbReference type="EMBL" id="CP096115">
    <property type="protein sequence ID" value="UUX93722.1"/>
    <property type="molecule type" value="Genomic_DNA"/>
</dbReference>
<dbReference type="RefSeq" id="WP_257743858.1">
    <property type="nucleotide sequence ID" value="NZ_CP096115.1"/>
</dbReference>
<dbReference type="GeneID" id="74307294"/>
<keyword evidence="2" id="KW-1185">Reference proteome</keyword>
<name>A0A9E7PQY7_9EURY</name>
<dbReference type="KEGG" id="mend:L6E24_06305"/>
<organism evidence="1 2">
    <name type="scientific">Methanoplanus endosymbiosus</name>
    <dbReference type="NCBI Taxonomy" id="33865"/>
    <lineage>
        <taxon>Archaea</taxon>
        <taxon>Methanobacteriati</taxon>
        <taxon>Methanobacteriota</taxon>
        <taxon>Stenosarchaea group</taxon>
        <taxon>Methanomicrobia</taxon>
        <taxon>Methanomicrobiales</taxon>
        <taxon>Methanomicrobiaceae</taxon>
        <taxon>Methanoplanus</taxon>
    </lineage>
</organism>
<accession>A0A9E7PQY7</accession>
<dbReference type="AlphaFoldDB" id="A0A9E7PQY7"/>
<reference evidence="1" key="1">
    <citation type="submission" date="2022-04" db="EMBL/GenBank/DDBJ databases">
        <title>Complete genome of Methanoplanus endosymbiosus DSM 3599.</title>
        <authorList>
            <person name="Chen S.-C."/>
            <person name="You Y.-T."/>
            <person name="Zhou Y.-Z."/>
            <person name="Lai M.-C."/>
        </authorList>
    </citation>
    <scope>NUCLEOTIDE SEQUENCE</scope>
    <source>
        <strain evidence="1">DSM 3599</strain>
    </source>
</reference>
<protein>
    <submittedName>
        <fullName evidence="1">Uncharacterized protein</fullName>
    </submittedName>
</protein>
<dbReference type="Proteomes" id="UP001060368">
    <property type="component" value="Chromosome"/>
</dbReference>